<dbReference type="Proteomes" id="UP000678393">
    <property type="component" value="Unassembled WGS sequence"/>
</dbReference>
<dbReference type="PANTHER" id="PTHR24020">
    <property type="entry name" value="COLLAGEN ALPHA"/>
    <property type="match status" value="1"/>
</dbReference>
<dbReference type="PANTHER" id="PTHR24020:SF84">
    <property type="entry name" value="VWFA DOMAIN-CONTAINING PROTEIN"/>
    <property type="match status" value="1"/>
</dbReference>
<dbReference type="Gene3D" id="3.40.50.410">
    <property type="entry name" value="von Willebrand factor, type A domain"/>
    <property type="match status" value="3"/>
</dbReference>
<evidence type="ECO:0000313" key="3">
    <source>
        <dbReference type="Proteomes" id="UP000678393"/>
    </source>
</evidence>
<evidence type="ECO:0000259" key="1">
    <source>
        <dbReference type="PROSITE" id="PS50234"/>
    </source>
</evidence>
<organism evidence="2 3">
    <name type="scientific">Candidula unifasciata</name>
    <dbReference type="NCBI Taxonomy" id="100452"/>
    <lineage>
        <taxon>Eukaryota</taxon>
        <taxon>Metazoa</taxon>
        <taxon>Spiralia</taxon>
        <taxon>Lophotrochozoa</taxon>
        <taxon>Mollusca</taxon>
        <taxon>Gastropoda</taxon>
        <taxon>Heterobranchia</taxon>
        <taxon>Euthyneura</taxon>
        <taxon>Panpulmonata</taxon>
        <taxon>Eupulmonata</taxon>
        <taxon>Stylommatophora</taxon>
        <taxon>Helicina</taxon>
        <taxon>Helicoidea</taxon>
        <taxon>Geomitridae</taxon>
        <taxon>Candidula</taxon>
    </lineage>
</organism>
<feature type="non-terminal residue" evidence="2">
    <location>
        <position position="431"/>
    </location>
</feature>
<dbReference type="InterPro" id="IPR050525">
    <property type="entry name" value="ECM_Assembly_Org"/>
</dbReference>
<dbReference type="EMBL" id="CAJHNH020001779">
    <property type="protein sequence ID" value="CAG5124428.1"/>
    <property type="molecule type" value="Genomic_DNA"/>
</dbReference>
<evidence type="ECO:0000313" key="2">
    <source>
        <dbReference type="EMBL" id="CAG5124428.1"/>
    </source>
</evidence>
<dbReference type="InterPro" id="IPR036465">
    <property type="entry name" value="vWFA_dom_sf"/>
</dbReference>
<name>A0A8S3Z882_9EUPU</name>
<dbReference type="InterPro" id="IPR002035">
    <property type="entry name" value="VWF_A"/>
</dbReference>
<sequence>FTVGPDNVQFSAIIFSDFASLLFRFSDYTSVDDISKALLNASYQNGMTNTAAALRLARKVAFSEASGARQNVGKVCILLTDGLSNNPDLLEPLDISVIAVGVGPGADQRELHDIASPPSQVFEVDNFNVLGAIRNALVTTACNRESCITLIDLQCNGVADILLILDSSGTFVAQLTTNFTVGPRHVQFGLIIFSSSAFIEFNFTRYTSTDDLYQAIIGAPYLGGGTDTAGGLRLARLVSFTPEAGARHGVGKAAIVVTDGVSNNAQETAEESSLLKNIGVTVMSVGVGQYVDRTELLTIASAPNLVFEVDNFNVLDAISKSLLTSACNSLTNTDAALKLARQVAFTAANGARPGAKKAAIVLTDGASNNSIEAGLFKQSGVKVLGIGIGTYFAIDELLVIASSPNLVYNVSGYDVLTSIVREVAITTCQSN</sequence>
<accession>A0A8S3Z882</accession>
<feature type="domain" description="VWFA" evidence="1">
    <location>
        <begin position="1"/>
        <end position="137"/>
    </location>
</feature>
<dbReference type="PROSITE" id="PS50234">
    <property type="entry name" value="VWFA"/>
    <property type="match status" value="3"/>
</dbReference>
<dbReference type="Pfam" id="PF00092">
    <property type="entry name" value="VWA"/>
    <property type="match status" value="3"/>
</dbReference>
<keyword evidence="3" id="KW-1185">Reference proteome</keyword>
<reference evidence="2" key="1">
    <citation type="submission" date="2021-04" db="EMBL/GenBank/DDBJ databases">
        <authorList>
            <consortium name="Molecular Ecology Group"/>
        </authorList>
    </citation>
    <scope>NUCLEOTIDE SEQUENCE</scope>
</reference>
<dbReference type="AlphaFoldDB" id="A0A8S3Z882"/>
<dbReference type="SUPFAM" id="SSF53300">
    <property type="entry name" value="vWA-like"/>
    <property type="match status" value="3"/>
</dbReference>
<feature type="domain" description="VWFA" evidence="1">
    <location>
        <begin position="331"/>
        <end position="423"/>
    </location>
</feature>
<dbReference type="OrthoDB" id="10256829at2759"/>
<protein>
    <recommendedName>
        <fullName evidence="1">VWFA domain-containing protein</fullName>
    </recommendedName>
</protein>
<proteinExistence type="predicted"/>
<gene>
    <name evidence="2" type="ORF">CUNI_LOCUS9986</name>
</gene>
<dbReference type="SMART" id="SM00327">
    <property type="entry name" value="VWA"/>
    <property type="match status" value="2"/>
</dbReference>
<comment type="caution">
    <text evidence="2">The sequence shown here is derived from an EMBL/GenBank/DDBJ whole genome shotgun (WGS) entry which is preliminary data.</text>
</comment>
<feature type="domain" description="VWFA" evidence="1">
    <location>
        <begin position="146"/>
        <end position="322"/>
    </location>
</feature>